<dbReference type="Gene3D" id="1.10.357.10">
    <property type="entry name" value="Tetracycline Repressor, domain 2"/>
    <property type="match status" value="1"/>
</dbReference>
<dbReference type="OrthoDB" id="9795011at2"/>
<dbReference type="Pfam" id="PF21597">
    <property type="entry name" value="TetR_C_43"/>
    <property type="match status" value="1"/>
</dbReference>
<accession>A0A221W339</accession>
<organism evidence="4 5">
    <name type="scientific">Actinoalloteichus hoggarensis</name>
    <dbReference type="NCBI Taxonomy" id="1470176"/>
    <lineage>
        <taxon>Bacteria</taxon>
        <taxon>Bacillati</taxon>
        <taxon>Actinomycetota</taxon>
        <taxon>Actinomycetes</taxon>
        <taxon>Pseudonocardiales</taxon>
        <taxon>Pseudonocardiaceae</taxon>
        <taxon>Actinoalloteichus</taxon>
    </lineage>
</organism>
<dbReference type="AlphaFoldDB" id="A0A221W339"/>
<evidence type="ECO:0000256" key="2">
    <source>
        <dbReference type="ARBA" id="ARBA00023125"/>
    </source>
</evidence>
<sequence>MSSGTADEQARPGSSPAGRRPRRDAERNRRRIIAAARQAFADHGMDVSMEEIARRAEVGVGTLYRRFETRVDLVETVFLAKTHEYLAAAEDGLGAPDGWSGFVGYLTRMCELQAADRSLTDVLTVTLPDCPTMLRVRERLYAAQQALLERAQREGSLRADLVAADVVLLLLANAGVVQATGSTAPDAWRRTLALMLAALPAGAGPALPCPHGPESLSSEFQAPRAGRRPGLSELR</sequence>
<dbReference type="KEGG" id="ahg:AHOG_12400"/>
<protein>
    <submittedName>
        <fullName evidence="4">HTH-type transcriptional repressor Bm3R1</fullName>
    </submittedName>
</protein>
<dbReference type="EMBL" id="CP022521">
    <property type="protein sequence ID" value="ASO20123.1"/>
    <property type="molecule type" value="Genomic_DNA"/>
</dbReference>
<keyword evidence="2" id="KW-0238">DNA-binding</keyword>
<proteinExistence type="predicted"/>
<gene>
    <name evidence="4" type="primary">bm3R2</name>
    <name evidence="4" type="ORF">AHOG_12400</name>
</gene>
<dbReference type="GO" id="GO:0000976">
    <property type="term" value="F:transcription cis-regulatory region binding"/>
    <property type="evidence" value="ECO:0007669"/>
    <property type="project" value="TreeGrafter"/>
</dbReference>
<dbReference type="SUPFAM" id="SSF46689">
    <property type="entry name" value="Homeodomain-like"/>
    <property type="match status" value="1"/>
</dbReference>
<keyword evidence="5" id="KW-1185">Reference proteome</keyword>
<dbReference type="Proteomes" id="UP000204221">
    <property type="component" value="Chromosome"/>
</dbReference>
<keyword evidence="3" id="KW-0804">Transcription</keyword>
<evidence type="ECO:0000256" key="3">
    <source>
        <dbReference type="ARBA" id="ARBA00023163"/>
    </source>
</evidence>
<evidence type="ECO:0000313" key="5">
    <source>
        <dbReference type="Proteomes" id="UP000204221"/>
    </source>
</evidence>
<dbReference type="InterPro" id="IPR049445">
    <property type="entry name" value="TetR_SbtR-like_C"/>
</dbReference>
<dbReference type="SUPFAM" id="SSF48498">
    <property type="entry name" value="Tetracyclin repressor-like, C-terminal domain"/>
    <property type="match status" value="1"/>
</dbReference>
<keyword evidence="1" id="KW-0805">Transcription regulation</keyword>
<dbReference type="PANTHER" id="PTHR30055">
    <property type="entry name" value="HTH-TYPE TRANSCRIPTIONAL REGULATOR RUTR"/>
    <property type="match status" value="1"/>
</dbReference>
<reference evidence="4 5" key="1">
    <citation type="submission" date="2017-07" db="EMBL/GenBank/DDBJ databases">
        <title>Complete genome sequence of Actinoalloteichus hoggarensis DSM 45943, type strain of Actinoalloteichus hoggarensis.</title>
        <authorList>
            <person name="Ruckert C."/>
            <person name="Nouioui I."/>
            <person name="Willmese J."/>
            <person name="van Wezel G."/>
            <person name="Klenk H.-P."/>
            <person name="Kalinowski J."/>
            <person name="Zotchev S.B."/>
        </authorList>
    </citation>
    <scope>NUCLEOTIDE SEQUENCE [LARGE SCALE GENOMIC DNA]</scope>
    <source>
        <strain evidence="4 5">DSM 45943</strain>
    </source>
</reference>
<dbReference type="PANTHER" id="PTHR30055:SF234">
    <property type="entry name" value="HTH-TYPE TRANSCRIPTIONAL REGULATOR BETI"/>
    <property type="match status" value="1"/>
</dbReference>
<dbReference type="InterPro" id="IPR050109">
    <property type="entry name" value="HTH-type_TetR-like_transc_reg"/>
</dbReference>
<evidence type="ECO:0000313" key="4">
    <source>
        <dbReference type="EMBL" id="ASO20123.1"/>
    </source>
</evidence>
<dbReference type="RefSeq" id="WP_157736788.1">
    <property type="nucleotide sequence ID" value="NZ_CP022521.1"/>
</dbReference>
<dbReference type="PROSITE" id="PS50977">
    <property type="entry name" value="HTH_TETR_2"/>
    <property type="match status" value="1"/>
</dbReference>
<dbReference type="InterPro" id="IPR009057">
    <property type="entry name" value="Homeodomain-like_sf"/>
</dbReference>
<dbReference type="PRINTS" id="PR00455">
    <property type="entry name" value="HTHTETR"/>
</dbReference>
<dbReference type="InterPro" id="IPR036271">
    <property type="entry name" value="Tet_transcr_reg_TetR-rel_C_sf"/>
</dbReference>
<dbReference type="GO" id="GO:0003700">
    <property type="term" value="F:DNA-binding transcription factor activity"/>
    <property type="evidence" value="ECO:0007669"/>
    <property type="project" value="TreeGrafter"/>
</dbReference>
<dbReference type="InterPro" id="IPR001647">
    <property type="entry name" value="HTH_TetR"/>
</dbReference>
<evidence type="ECO:0000256" key="1">
    <source>
        <dbReference type="ARBA" id="ARBA00023015"/>
    </source>
</evidence>
<dbReference type="Pfam" id="PF00440">
    <property type="entry name" value="TetR_N"/>
    <property type="match status" value="1"/>
</dbReference>
<name>A0A221W339_9PSEU</name>